<protein>
    <submittedName>
        <fullName evidence="2">Uncharacterized protein</fullName>
    </submittedName>
</protein>
<feature type="transmembrane region" description="Helical" evidence="1">
    <location>
        <begin position="133"/>
        <end position="150"/>
    </location>
</feature>
<reference evidence="2" key="1">
    <citation type="journal article" date="2020" name="Nature">
        <title>Giant virus diversity and host interactions through global metagenomics.</title>
        <authorList>
            <person name="Schulz F."/>
            <person name="Roux S."/>
            <person name="Paez-Espino D."/>
            <person name="Jungbluth S."/>
            <person name="Walsh D.A."/>
            <person name="Denef V.J."/>
            <person name="McMahon K.D."/>
            <person name="Konstantinidis K.T."/>
            <person name="Eloe-Fadrosh E.A."/>
            <person name="Kyrpides N.C."/>
            <person name="Woyke T."/>
        </authorList>
    </citation>
    <scope>NUCLEOTIDE SEQUENCE</scope>
    <source>
        <strain evidence="2">GVMAG-S-1103017-68</strain>
    </source>
</reference>
<dbReference type="EMBL" id="MN740854">
    <property type="protein sequence ID" value="QHU15293.1"/>
    <property type="molecule type" value="Genomic_DNA"/>
</dbReference>
<proteinExistence type="predicted"/>
<keyword evidence="1" id="KW-0812">Transmembrane</keyword>
<feature type="transmembrane region" description="Helical" evidence="1">
    <location>
        <begin position="107"/>
        <end position="127"/>
    </location>
</feature>
<feature type="transmembrane region" description="Helical" evidence="1">
    <location>
        <begin position="195"/>
        <end position="212"/>
    </location>
</feature>
<name>A0A6C0KD17_9ZZZZ</name>
<accession>A0A6C0KD17</accession>
<evidence type="ECO:0000256" key="1">
    <source>
        <dbReference type="SAM" id="Phobius"/>
    </source>
</evidence>
<dbReference type="AlphaFoldDB" id="A0A6C0KD17"/>
<sequence>MEKLVNTASLEDFERGFNTAAGSGLFVSIGVPNGVKFDGSGSVLRKDASWLTWDSVTGSHAWGYVWDPKDNDELVVCGYAMDADTDNRRTNGQFDRCGMWMGVPTQVYPLVLLLTGLLLFAIAHSILNSGSSVAVGVLTVVFFTWCLWIIDRSKYGRQRGKATFATGDGVIQKVLREQKFVYGCPNPKNASDWRYLVLFLAVSGFGAAFAASKQKQTPFVIAGVFFATLTVAAAIVGYTKGNRQLNPLPSRCVWENEFVYLPQVEDMVTLEYLRAHSAKMPVALLYIYQPGEEWDRDEYVLQTQFWHGDTPVLKMTLATDDKPHKFDGVFNISDESSLSDNHKS</sequence>
<keyword evidence="1" id="KW-0472">Membrane</keyword>
<organism evidence="2">
    <name type="scientific">viral metagenome</name>
    <dbReference type="NCBI Taxonomy" id="1070528"/>
    <lineage>
        <taxon>unclassified sequences</taxon>
        <taxon>metagenomes</taxon>
        <taxon>organismal metagenomes</taxon>
    </lineage>
</organism>
<evidence type="ECO:0000313" key="2">
    <source>
        <dbReference type="EMBL" id="QHU15293.1"/>
    </source>
</evidence>
<keyword evidence="1" id="KW-1133">Transmembrane helix</keyword>
<feature type="transmembrane region" description="Helical" evidence="1">
    <location>
        <begin position="218"/>
        <end position="238"/>
    </location>
</feature>